<evidence type="ECO:0000256" key="1">
    <source>
        <dbReference type="SAM" id="MobiDB-lite"/>
    </source>
</evidence>
<dbReference type="Pfam" id="PF06964">
    <property type="entry name" value="Alpha-L-AF_C"/>
    <property type="match status" value="1"/>
</dbReference>
<dbReference type="GO" id="GO:0046373">
    <property type="term" value="P:L-arabinose metabolic process"/>
    <property type="evidence" value="ECO:0007669"/>
    <property type="project" value="InterPro"/>
</dbReference>
<evidence type="ECO:0000313" key="3">
    <source>
        <dbReference type="EMBL" id="KEZ76827.1"/>
    </source>
</evidence>
<accession>A0A084IJE3</accession>
<dbReference type="eggNOG" id="COG3534">
    <property type="taxonomic scope" value="Bacteria"/>
</dbReference>
<dbReference type="InterPro" id="IPR013780">
    <property type="entry name" value="Glyco_hydro_b"/>
</dbReference>
<dbReference type="EMBL" id="APNK01000021">
    <property type="protein sequence ID" value="KEZ76827.1"/>
    <property type="molecule type" value="Genomic_DNA"/>
</dbReference>
<feature type="domain" description="Alpha-L-arabinofuranosidase C-terminal" evidence="2">
    <location>
        <begin position="16"/>
        <end position="78"/>
    </location>
</feature>
<dbReference type="AlphaFoldDB" id="A0A084IJE3"/>
<dbReference type="STRING" id="1304275.C41B8_12755"/>
<gene>
    <name evidence="3" type="ORF">C41B8_12755</name>
</gene>
<organism evidence="3 4">
    <name type="scientific">Salinisphaera hydrothermalis (strain C41B8)</name>
    <dbReference type="NCBI Taxonomy" id="1304275"/>
    <lineage>
        <taxon>Bacteria</taxon>
        <taxon>Pseudomonadati</taxon>
        <taxon>Pseudomonadota</taxon>
        <taxon>Gammaproteobacteria</taxon>
        <taxon>Salinisphaerales</taxon>
        <taxon>Salinisphaeraceae</taxon>
        <taxon>Salinisphaera</taxon>
    </lineage>
</organism>
<feature type="region of interest" description="Disordered" evidence="1">
    <location>
        <begin position="40"/>
        <end position="62"/>
    </location>
</feature>
<protein>
    <submittedName>
        <fullName evidence="3">Alpha-L-arabinofuranosidase</fullName>
    </submittedName>
</protein>
<reference evidence="3 4" key="1">
    <citation type="submission" date="2013-03" db="EMBL/GenBank/DDBJ databases">
        <title>Salinisphaera hydrothermalis C41B8 Genome Sequencing.</title>
        <authorList>
            <person name="Li C."/>
            <person name="Lai Q."/>
            <person name="Shao Z."/>
        </authorList>
    </citation>
    <scope>NUCLEOTIDE SEQUENCE [LARGE SCALE GENOMIC DNA]</scope>
    <source>
        <strain evidence="3 4">C41B8</strain>
    </source>
</reference>
<evidence type="ECO:0000313" key="4">
    <source>
        <dbReference type="Proteomes" id="UP000028302"/>
    </source>
</evidence>
<dbReference type="InterPro" id="IPR010720">
    <property type="entry name" value="Alpha-L-AF_C"/>
</dbReference>
<comment type="caution">
    <text evidence="3">The sequence shown here is derived from an EMBL/GenBank/DDBJ whole genome shotgun (WGS) entry which is preliminary data.</text>
</comment>
<dbReference type="SUPFAM" id="SSF51011">
    <property type="entry name" value="Glycosyl hydrolase domain"/>
    <property type="match status" value="1"/>
</dbReference>
<dbReference type="GO" id="GO:0046556">
    <property type="term" value="F:alpha-L-arabinofuranosidase activity"/>
    <property type="evidence" value="ECO:0007669"/>
    <property type="project" value="InterPro"/>
</dbReference>
<dbReference type="Proteomes" id="UP000028302">
    <property type="component" value="Unassembled WGS sequence"/>
</dbReference>
<evidence type="ECO:0000259" key="2">
    <source>
        <dbReference type="Pfam" id="PF06964"/>
    </source>
</evidence>
<sequence length="93" mass="10066">MTAAGTITFFAINRLPDDAVSLDIDLQGFGSSRLLEHRRLSHTDPKAANTEGQPDGVAPVDGHGLACDHGRLTGRLDPLTYRFIRIAVDIARI</sequence>
<proteinExistence type="predicted"/>
<dbReference type="RefSeq" id="WP_037338872.1">
    <property type="nucleotide sequence ID" value="NZ_APNK01000021.1"/>
</dbReference>
<name>A0A084IJE3_SALHC</name>
<dbReference type="Gene3D" id="2.60.40.1180">
    <property type="entry name" value="Golgi alpha-mannosidase II"/>
    <property type="match status" value="1"/>
</dbReference>
<keyword evidence="4" id="KW-1185">Reference proteome</keyword>